<protein>
    <submittedName>
        <fullName evidence="2">Uncharacterized protein</fullName>
    </submittedName>
</protein>
<gene>
    <name evidence="2" type="ORF">B7H17_01500</name>
</gene>
<organism evidence="2 3">
    <name type="scientific">Pseudomonas putida</name>
    <name type="common">Arthrobacter siderocapsulatus</name>
    <dbReference type="NCBI Taxonomy" id="303"/>
    <lineage>
        <taxon>Bacteria</taxon>
        <taxon>Pseudomonadati</taxon>
        <taxon>Pseudomonadota</taxon>
        <taxon>Gammaproteobacteria</taxon>
        <taxon>Pseudomonadales</taxon>
        <taxon>Pseudomonadaceae</taxon>
        <taxon>Pseudomonas</taxon>
    </lineage>
</organism>
<keyword evidence="1" id="KW-0472">Membrane</keyword>
<keyword evidence="1" id="KW-0812">Transmembrane</keyword>
<dbReference type="EMBL" id="NBWC01000002">
    <property type="protein sequence ID" value="ORL67764.1"/>
    <property type="molecule type" value="Genomic_DNA"/>
</dbReference>
<evidence type="ECO:0000313" key="3">
    <source>
        <dbReference type="Proteomes" id="UP000193675"/>
    </source>
</evidence>
<comment type="caution">
    <text evidence="2">The sequence shown here is derived from an EMBL/GenBank/DDBJ whole genome shotgun (WGS) entry which is preliminary data.</text>
</comment>
<evidence type="ECO:0000256" key="1">
    <source>
        <dbReference type="SAM" id="Phobius"/>
    </source>
</evidence>
<keyword evidence="1" id="KW-1133">Transmembrane helix</keyword>
<dbReference type="RefSeq" id="WP_084853932.1">
    <property type="nucleotide sequence ID" value="NZ_NBWC01000002.1"/>
</dbReference>
<dbReference type="OrthoDB" id="7014830at2"/>
<dbReference type="Proteomes" id="UP000193675">
    <property type="component" value="Unassembled WGS sequence"/>
</dbReference>
<accession>A0A1X1A784</accession>
<evidence type="ECO:0000313" key="2">
    <source>
        <dbReference type="EMBL" id="ORL67764.1"/>
    </source>
</evidence>
<dbReference type="AlphaFoldDB" id="A0A1X1A784"/>
<reference evidence="2 3" key="1">
    <citation type="submission" date="2017-04" db="EMBL/GenBank/DDBJ databases">
        <title>Presence of VIM-2 positive Pseudomonas species in chickens and their surrounding environment.</title>
        <authorList>
            <person name="Zhang R."/>
        </authorList>
    </citation>
    <scope>NUCLEOTIDE SEQUENCE [LARGE SCALE GENOMIC DNA]</scope>
    <source>
        <strain evidence="2 3">DZ-C18</strain>
    </source>
</reference>
<sequence>MHGSRRNDDEHSTLEPDLRSKAWPRVLLSLAIVGLMVGLMIGRLTAPEDRMLEQVEVVPDGLELWFDDEPRLHGENVEGTVALVFQAQGREQRGQMQVQGKPAAWRLRQSEEGLLLTVVAARPLQGEWAGAEDAGRWRVRVKLHE</sequence>
<name>A0A1X1A784_PSEPU</name>
<proteinExistence type="predicted"/>
<feature type="transmembrane region" description="Helical" evidence="1">
    <location>
        <begin position="22"/>
        <end position="42"/>
    </location>
</feature>